<dbReference type="InterPro" id="IPR036291">
    <property type="entry name" value="NAD(P)-bd_dom_sf"/>
</dbReference>
<evidence type="ECO:0000256" key="3">
    <source>
        <dbReference type="ARBA" id="ARBA00023027"/>
    </source>
</evidence>
<name>A0A388TIN0_9BACT</name>
<dbReference type="PANTHER" id="PTHR43078:SF6">
    <property type="entry name" value="UDP-GLUCURONIC ACID DECARBOXYLASE 1"/>
    <property type="match status" value="1"/>
</dbReference>
<dbReference type="InterPro" id="IPR044516">
    <property type="entry name" value="UXS-like"/>
</dbReference>
<dbReference type="EMBL" id="BGZO01000037">
    <property type="protein sequence ID" value="GBR76642.1"/>
    <property type="molecule type" value="Genomic_DNA"/>
</dbReference>
<accession>A0A388TIN0</accession>
<protein>
    <submittedName>
        <fullName evidence="6">Nucleoside-diphosphate sugar epimerase</fullName>
    </submittedName>
</protein>
<dbReference type="UniPathway" id="UPA00796">
    <property type="reaction ID" value="UER00771"/>
</dbReference>
<dbReference type="PANTHER" id="PTHR43078">
    <property type="entry name" value="UDP-GLUCURONIC ACID DECARBOXYLASE-RELATED"/>
    <property type="match status" value="1"/>
</dbReference>
<dbReference type="SUPFAM" id="SSF51735">
    <property type="entry name" value="NAD(P)-binding Rossmann-fold domains"/>
    <property type="match status" value="1"/>
</dbReference>
<gene>
    <name evidence="6" type="primary">arnA</name>
    <name evidence="6" type="ORF">NO2_1161</name>
</gene>
<evidence type="ECO:0000256" key="2">
    <source>
        <dbReference type="ARBA" id="ARBA00022793"/>
    </source>
</evidence>
<keyword evidence="3" id="KW-0520">NAD</keyword>
<dbReference type="InterPro" id="IPR001509">
    <property type="entry name" value="Epimerase_deHydtase"/>
</dbReference>
<keyword evidence="4" id="KW-0456">Lyase</keyword>
<proteinExistence type="predicted"/>
<dbReference type="GO" id="GO:0005737">
    <property type="term" value="C:cytoplasm"/>
    <property type="evidence" value="ECO:0007669"/>
    <property type="project" value="TreeGrafter"/>
</dbReference>
<comment type="caution">
    <text evidence="6">The sequence shown here is derived from an EMBL/GenBank/DDBJ whole genome shotgun (WGS) entry which is preliminary data.</text>
</comment>
<dbReference type="Gene3D" id="3.40.50.720">
    <property type="entry name" value="NAD(P)-binding Rossmann-like Domain"/>
    <property type="match status" value="1"/>
</dbReference>
<dbReference type="GO" id="GO:0042732">
    <property type="term" value="P:D-xylose metabolic process"/>
    <property type="evidence" value="ECO:0007669"/>
    <property type="project" value="InterPro"/>
</dbReference>
<dbReference type="AlphaFoldDB" id="A0A388TIN0"/>
<sequence>MTKVFITGGAGFIGSHLADAYVKQGQEVVALDDLSTGREENVAQLSATGKFRLVKGSVLDPQKVDELMRACDICYHLAAAVGVYTIVEKPLNSLLTNLKGTEVVLEAAARYGKKILIASTSEVYGKSNKFPFSETDDAVMGATDKSRWSYAYAKAVDEFMALAYYQEKKLPVIVVRFFNTVGPRQTGRYGMVIPNFVRQALLNEDITIFGDGHQSRCFIYVGDVVEAVMRLMDTPAAVGQVINVGNNSLEISIEDLARQILKLTGSRSQLTYIPYAQAYPLGFEDMERRIPDLFKIKALINFQPKVQLTEILQMVIEHKKTKLGDLYKY</sequence>
<dbReference type="GO" id="GO:0033320">
    <property type="term" value="P:UDP-D-xylose biosynthetic process"/>
    <property type="evidence" value="ECO:0007669"/>
    <property type="project" value="UniProtKB-UniPathway"/>
</dbReference>
<evidence type="ECO:0000313" key="7">
    <source>
        <dbReference type="Proteomes" id="UP000275925"/>
    </source>
</evidence>
<evidence type="ECO:0000259" key="5">
    <source>
        <dbReference type="Pfam" id="PF01370"/>
    </source>
</evidence>
<dbReference type="Pfam" id="PF01370">
    <property type="entry name" value="Epimerase"/>
    <property type="match status" value="1"/>
</dbReference>
<comment type="cofactor">
    <cofactor evidence="1">
        <name>NAD(+)</name>
        <dbReference type="ChEBI" id="CHEBI:57540"/>
    </cofactor>
</comment>
<reference evidence="6 7" key="1">
    <citation type="journal article" date="2019" name="ISME J.">
        <title>Genome analyses of uncultured TG2/ZB3 bacteria in 'Margulisbacteria' specifically attached to ectosymbiotic spirochetes of protists in the termite gut.</title>
        <authorList>
            <person name="Utami Y.D."/>
            <person name="Kuwahara H."/>
            <person name="Igai K."/>
            <person name="Murakami T."/>
            <person name="Sugaya K."/>
            <person name="Morikawa T."/>
            <person name="Nagura Y."/>
            <person name="Yuki M."/>
            <person name="Deevong P."/>
            <person name="Inoue T."/>
            <person name="Kihara K."/>
            <person name="Lo N."/>
            <person name="Yamada A."/>
            <person name="Ohkuma M."/>
            <person name="Hongoh Y."/>
        </authorList>
    </citation>
    <scope>NUCLEOTIDE SEQUENCE [LARGE SCALE GENOMIC DNA]</scope>
    <source>
        <strain evidence="6">NkOx7-02</strain>
    </source>
</reference>
<dbReference type="GO" id="GO:0048040">
    <property type="term" value="F:UDP-glucuronate decarboxylase activity"/>
    <property type="evidence" value="ECO:0007669"/>
    <property type="project" value="TreeGrafter"/>
</dbReference>
<feature type="domain" description="NAD-dependent epimerase/dehydratase" evidence="5">
    <location>
        <begin position="4"/>
        <end position="245"/>
    </location>
</feature>
<organism evidence="6 7">
    <name type="scientific">Candidatus Termititenax persephonae</name>
    <dbReference type="NCBI Taxonomy" id="2218525"/>
    <lineage>
        <taxon>Bacteria</taxon>
        <taxon>Bacillati</taxon>
        <taxon>Candidatus Margulisiibacteriota</taxon>
        <taxon>Candidatus Termititenacia</taxon>
        <taxon>Candidatus Termititenacales</taxon>
        <taxon>Candidatus Termititenacaceae</taxon>
        <taxon>Candidatus Termititenax</taxon>
    </lineage>
</organism>
<evidence type="ECO:0000313" key="6">
    <source>
        <dbReference type="EMBL" id="GBR76642.1"/>
    </source>
</evidence>
<keyword evidence="2" id="KW-0210">Decarboxylase</keyword>
<evidence type="ECO:0000256" key="4">
    <source>
        <dbReference type="ARBA" id="ARBA00023239"/>
    </source>
</evidence>
<dbReference type="GO" id="GO:0070403">
    <property type="term" value="F:NAD+ binding"/>
    <property type="evidence" value="ECO:0007669"/>
    <property type="project" value="InterPro"/>
</dbReference>
<dbReference type="Proteomes" id="UP000275925">
    <property type="component" value="Unassembled WGS sequence"/>
</dbReference>
<evidence type="ECO:0000256" key="1">
    <source>
        <dbReference type="ARBA" id="ARBA00001911"/>
    </source>
</evidence>
<keyword evidence="7" id="KW-1185">Reference proteome</keyword>